<dbReference type="InParanoid" id="A0A7M7J5M2"/>
<feature type="compositionally biased region" description="Polar residues" evidence="1">
    <location>
        <begin position="208"/>
        <end position="221"/>
    </location>
</feature>
<evidence type="ECO:0000256" key="1">
    <source>
        <dbReference type="SAM" id="MobiDB-lite"/>
    </source>
</evidence>
<feature type="compositionally biased region" description="Polar residues" evidence="1">
    <location>
        <begin position="70"/>
        <end position="82"/>
    </location>
</feature>
<evidence type="ECO:0000313" key="3">
    <source>
        <dbReference type="Proteomes" id="UP000594260"/>
    </source>
</evidence>
<feature type="region of interest" description="Disordered" evidence="1">
    <location>
        <begin position="166"/>
        <end position="252"/>
    </location>
</feature>
<keyword evidence="3" id="KW-1185">Reference proteome</keyword>
<name>A0A7M7J5M2_VARDE</name>
<sequence length="276" mass="30980">MTPRKTVSTKKKSGEKTSTSSGRKVLQRTSISVASIKEKTRQGLKRLTNKGGIQKRTVHKSPAKILKENISANSRKTNTSIKSPAIKVFRPRSDENYTPQRQQPSRKVKTCKGPKQQYESEFEKRRIPVSVSSALQEMKGNISKALETVSTKLKINRGERRSIRQSAYDPLLSSDTPVKLYSPFTIGDFEHTPTGERSSEHSAKRNGRVQTASTSNRTTPRNRGGKIQSVKHGANVSRNLLDTPTGKFRQDLEDMTKGFKELTSLAKRLNDRVQQE</sequence>
<dbReference type="RefSeq" id="XP_022647170.1">
    <property type="nucleotide sequence ID" value="XM_022791435.1"/>
</dbReference>
<dbReference type="AlphaFoldDB" id="A0A7M7J5M2"/>
<feature type="region of interest" description="Disordered" evidence="1">
    <location>
        <begin position="69"/>
        <end position="124"/>
    </location>
</feature>
<dbReference type="Proteomes" id="UP000594260">
    <property type="component" value="Unplaced"/>
</dbReference>
<feature type="region of interest" description="Disordered" evidence="1">
    <location>
        <begin position="1"/>
        <end position="33"/>
    </location>
</feature>
<dbReference type="GeneID" id="111244386"/>
<dbReference type="OrthoDB" id="75343at2759"/>
<reference evidence="2" key="1">
    <citation type="submission" date="2021-01" db="UniProtKB">
        <authorList>
            <consortium name="EnsemblMetazoa"/>
        </authorList>
    </citation>
    <scope>IDENTIFICATION</scope>
</reference>
<accession>A0A7M7J5M2</accession>
<dbReference type="KEGG" id="vde:111244386"/>
<evidence type="ECO:0000313" key="2">
    <source>
        <dbReference type="EnsemblMetazoa" id="XP_022647171"/>
    </source>
</evidence>
<proteinExistence type="predicted"/>
<organism evidence="2 3">
    <name type="scientific">Varroa destructor</name>
    <name type="common">Honeybee mite</name>
    <dbReference type="NCBI Taxonomy" id="109461"/>
    <lineage>
        <taxon>Eukaryota</taxon>
        <taxon>Metazoa</taxon>
        <taxon>Ecdysozoa</taxon>
        <taxon>Arthropoda</taxon>
        <taxon>Chelicerata</taxon>
        <taxon>Arachnida</taxon>
        <taxon>Acari</taxon>
        <taxon>Parasitiformes</taxon>
        <taxon>Mesostigmata</taxon>
        <taxon>Gamasina</taxon>
        <taxon>Dermanyssoidea</taxon>
        <taxon>Varroidae</taxon>
        <taxon>Varroa</taxon>
    </lineage>
</organism>
<dbReference type="EnsemblMetazoa" id="XM_022791435">
    <property type="protein sequence ID" value="XP_022647170"/>
    <property type="gene ID" value="LOC111244386"/>
</dbReference>
<protein>
    <submittedName>
        <fullName evidence="2">Uncharacterized protein</fullName>
    </submittedName>
</protein>
<dbReference type="EnsemblMetazoa" id="XM_022791436">
    <property type="protein sequence ID" value="XP_022647171"/>
    <property type="gene ID" value="LOC111244386"/>
</dbReference>
<dbReference type="RefSeq" id="XP_022647171.1">
    <property type="nucleotide sequence ID" value="XM_022791436.1"/>
</dbReference>
<feature type="compositionally biased region" description="Basic and acidic residues" evidence="1">
    <location>
        <begin position="188"/>
        <end position="203"/>
    </location>
</feature>